<dbReference type="SMART" id="SM00062">
    <property type="entry name" value="PBPb"/>
    <property type="match status" value="1"/>
</dbReference>
<name>A0A934IRV1_9HYPH</name>
<evidence type="ECO:0000256" key="2">
    <source>
        <dbReference type="ARBA" id="ARBA00022448"/>
    </source>
</evidence>
<dbReference type="GO" id="GO:0006865">
    <property type="term" value="P:amino acid transport"/>
    <property type="evidence" value="ECO:0007669"/>
    <property type="project" value="TreeGrafter"/>
</dbReference>
<dbReference type="InterPro" id="IPR001638">
    <property type="entry name" value="Solute-binding_3/MltF_N"/>
</dbReference>
<evidence type="ECO:0000259" key="5">
    <source>
        <dbReference type="SMART" id="SM00062"/>
    </source>
</evidence>
<accession>A0A934IRV1</accession>
<sequence>MFYRNVAAGVLALSLIFTSGLASAESLLDEVKARGTVKIGLRKDFPPVGFIDRDGSWVGTEIDFAHYVAEKLGVELEMVEVISKTKIPLLLNGNIDILMAASNPTRERAKIVDFTQPYQIDGQTILVRKDSGITTLDDLANHKVGTVQGSLDGDQLVKRQPTAELVYFQEYPNAVLALQSGRVDAVTTSYSVLAKFAAQDDNLVVMPKTFRPDPFVMIIRQDDSKWRLALEDIIMSAMDDGTLKKIHEKYIGGALTVEPDMWADYYKK</sequence>
<keyword evidence="3 4" id="KW-0732">Signal</keyword>
<evidence type="ECO:0000256" key="1">
    <source>
        <dbReference type="ARBA" id="ARBA00010333"/>
    </source>
</evidence>
<gene>
    <name evidence="6" type="ORF">JCR33_15425</name>
</gene>
<organism evidence="6 7">
    <name type="scientific">Acuticoccus mangrovi</name>
    <dbReference type="NCBI Taxonomy" id="2796142"/>
    <lineage>
        <taxon>Bacteria</taxon>
        <taxon>Pseudomonadati</taxon>
        <taxon>Pseudomonadota</taxon>
        <taxon>Alphaproteobacteria</taxon>
        <taxon>Hyphomicrobiales</taxon>
        <taxon>Amorphaceae</taxon>
        <taxon>Acuticoccus</taxon>
    </lineage>
</organism>
<dbReference type="PANTHER" id="PTHR30085">
    <property type="entry name" value="AMINO ACID ABC TRANSPORTER PERMEASE"/>
    <property type="match status" value="1"/>
</dbReference>
<dbReference type="RefSeq" id="WP_198882994.1">
    <property type="nucleotide sequence ID" value="NZ_JAEKJA010000012.1"/>
</dbReference>
<dbReference type="AlphaFoldDB" id="A0A934IRV1"/>
<dbReference type="Gene3D" id="3.40.190.10">
    <property type="entry name" value="Periplasmic binding protein-like II"/>
    <property type="match status" value="2"/>
</dbReference>
<proteinExistence type="inferred from homology"/>
<evidence type="ECO:0000256" key="4">
    <source>
        <dbReference type="SAM" id="SignalP"/>
    </source>
</evidence>
<keyword evidence="2" id="KW-0813">Transport</keyword>
<dbReference type="Pfam" id="PF00497">
    <property type="entry name" value="SBP_bac_3"/>
    <property type="match status" value="1"/>
</dbReference>
<dbReference type="PANTHER" id="PTHR30085:SF6">
    <property type="entry name" value="ABC TRANSPORTER GLUTAMINE-BINDING PROTEIN GLNH"/>
    <property type="match status" value="1"/>
</dbReference>
<comment type="caution">
    <text evidence="6">The sequence shown here is derived from an EMBL/GenBank/DDBJ whole genome shotgun (WGS) entry which is preliminary data.</text>
</comment>
<feature type="domain" description="Solute-binding protein family 3/N-terminal" evidence="5">
    <location>
        <begin position="36"/>
        <end position="254"/>
    </location>
</feature>
<dbReference type="EMBL" id="JAEKJA010000012">
    <property type="protein sequence ID" value="MBJ3777097.1"/>
    <property type="molecule type" value="Genomic_DNA"/>
</dbReference>
<dbReference type="GO" id="GO:0005576">
    <property type="term" value="C:extracellular region"/>
    <property type="evidence" value="ECO:0007669"/>
    <property type="project" value="TreeGrafter"/>
</dbReference>
<feature type="chain" id="PRO_5037370500" evidence="4">
    <location>
        <begin position="25"/>
        <end position="268"/>
    </location>
</feature>
<dbReference type="Proteomes" id="UP000609531">
    <property type="component" value="Unassembled WGS sequence"/>
</dbReference>
<comment type="similarity">
    <text evidence="1">Belongs to the bacterial solute-binding protein 3 family.</text>
</comment>
<dbReference type="GO" id="GO:0030288">
    <property type="term" value="C:outer membrane-bounded periplasmic space"/>
    <property type="evidence" value="ECO:0007669"/>
    <property type="project" value="TreeGrafter"/>
</dbReference>
<keyword evidence="7" id="KW-1185">Reference proteome</keyword>
<reference evidence="6" key="1">
    <citation type="submission" date="2020-12" db="EMBL/GenBank/DDBJ databases">
        <title>Bacterial taxonomy.</title>
        <authorList>
            <person name="Pan X."/>
        </authorList>
    </citation>
    <scope>NUCLEOTIDE SEQUENCE</scope>
    <source>
        <strain evidence="6">B2012</strain>
    </source>
</reference>
<protein>
    <submittedName>
        <fullName evidence="6">Transporter substrate-binding domain-containing protein</fullName>
    </submittedName>
</protein>
<dbReference type="InterPro" id="IPR051455">
    <property type="entry name" value="Bact_solute-bind_prot3"/>
</dbReference>
<feature type="signal peptide" evidence="4">
    <location>
        <begin position="1"/>
        <end position="24"/>
    </location>
</feature>
<evidence type="ECO:0000313" key="6">
    <source>
        <dbReference type="EMBL" id="MBJ3777097.1"/>
    </source>
</evidence>
<evidence type="ECO:0000256" key="3">
    <source>
        <dbReference type="ARBA" id="ARBA00022729"/>
    </source>
</evidence>
<dbReference type="SUPFAM" id="SSF53850">
    <property type="entry name" value="Periplasmic binding protein-like II"/>
    <property type="match status" value="1"/>
</dbReference>
<evidence type="ECO:0000313" key="7">
    <source>
        <dbReference type="Proteomes" id="UP000609531"/>
    </source>
</evidence>